<gene>
    <name evidence="2" type="ORF">M8542_14515</name>
</gene>
<keyword evidence="3" id="KW-1185">Reference proteome</keyword>
<evidence type="ECO:0000313" key="3">
    <source>
        <dbReference type="Proteomes" id="UP001144096"/>
    </source>
</evidence>
<evidence type="ECO:0000256" key="1">
    <source>
        <dbReference type="SAM" id="Phobius"/>
    </source>
</evidence>
<feature type="transmembrane region" description="Helical" evidence="1">
    <location>
        <begin position="125"/>
        <end position="144"/>
    </location>
</feature>
<name>A0A9X2N8M0_9PSEU</name>
<dbReference type="Proteomes" id="UP001144096">
    <property type="component" value="Unassembled WGS sequence"/>
</dbReference>
<sequence>MSLARAIGAQKDPTAAWQHEANRVTLPQLDGATACPRPNTIGTIYVQHEYLALGEEQLALWSAAGEAAASPHQAQAEEESAAAAATEFLLKESEGQVRHAHEDHQHALRTLNHHVKRSSGAKLRYWLGMPVLWFGDTGGVWAAAVMNGDVVYIALFLALASGMAGVCSGLAGAELRTIRLTRARQQARDQLSEDEKRYHQLFAGPGGGTGILKLIGLMSLAVVGLIALGVGTLRASVDGQAAGLTFGMLAAATALASGLLSYSAADDVADLLDALAKRVRRAEARHLQLASSSPLRLRAAGQAVAQSIEKEYALRGQAAAEHMEALAWRIQVRNPAVLGHGFPAGEQGGVIGRRPRRGGVA</sequence>
<keyword evidence="1" id="KW-0812">Transmembrane</keyword>
<organism evidence="2 3">
    <name type="scientific">Amycolatopsis iheyensis</name>
    <dbReference type="NCBI Taxonomy" id="2945988"/>
    <lineage>
        <taxon>Bacteria</taxon>
        <taxon>Bacillati</taxon>
        <taxon>Actinomycetota</taxon>
        <taxon>Actinomycetes</taxon>
        <taxon>Pseudonocardiales</taxon>
        <taxon>Pseudonocardiaceae</taxon>
        <taxon>Amycolatopsis</taxon>
    </lineage>
</organism>
<dbReference type="RefSeq" id="WP_257920672.1">
    <property type="nucleotide sequence ID" value="NZ_JAMXQV010000007.1"/>
</dbReference>
<accession>A0A9X2N8M0</accession>
<dbReference type="AlphaFoldDB" id="A0A9X2N8M0"/>
<comment type="caution">
    <text evidence="2">The sequence shown here is derived from an EMBL/GenBank/DDBJ whole genome shotgun (WGS) entry which is preliminary data.</text>
</comment>
<protein>
    <submittedName>
        <fullName evidence="2">Uncharacterized protein</fullName>
    </submittedName>
</protein>
<feature type="transmembrane region" description="Helical" evidence="1">
    <location>
        <begin position="214"/>
        <end position="235"/>
    </location>
</feature>
<feature type="transmembrane region" description="Helical" evidence="1">
    <location>
        <begin position="150"/>
        <end position="173"/>
    </location>
</feature>
<proteinExistence type="predicted"/>
<reference evidence="2" key="1">
    <citation type="submission" date="2022-06" db="EMBL/GenBank/DDBJ databases">
        <title>Amycolatopsis iheyaensis sp. nov., a new species of the genus Amycolatopsis isolated from soil in Iheya island, Japan.</title>
        <authorList>
            <person name="Ngamcharungchit C."/>
            <person name="Kanto H."/>
            <person name="Take A."/>
            <person name="Intra B."/>
            <person name="Matsumoto A."/>
            <person name="Panbangred W."/>
            <person name="Inahashi Y."/>
        </authorList>
    </citation>
    <scope>NUCLEOTIDE SEQUENCE</scope>
    <source>
        <strain evidence="2">OK19-0408</strain>
    </source>
</reference>
<dbReference type="EMBL" id="JAMXQV010000007">
    <property type="protein sequence ID" value="MCR6484034.1"/>
    <property type="molecule type" value="Genomic_DNA"/>
</dbReference>
<evidence type="ECO:0000313" key="2">
    <source>
        <dbReference type="EMBL" id="MCR6484034.1"/>
    </source>
</evidence>
<keyword evidence="1" id="KW-1133">Transmembrane helix</keyword>
<feature type="transmembrane region" description="Helical" evidence="1">
    <location>
        <begin position="241"/>
        <end position="262"/>
    </location>
</feature>
<keyword evidence="1" id="KW-0472">Membrane</keyword>